<feature type="transmembrane region" description="Helical" evidence="3">
    <location>
        <begin position="304"/>
        <end position="327"/>
    </location>
</feature>
<proteinExistence type="predicted"/>
<organism evidence="6 7">
    <name type="scientific">Naja naja</name>
    <name type="common">Indian cobra</name>
    <dbReference type="NCBI Taxonomy" id="35670"/>
    <lineage>
        <taxon>Eukaryota</taxon>
        <taxon>Metazoa</taxon>
        <taxon>Chordata</taxon>
        <taxon>Craniata</taxon>
        <taxon>Vertebrata</taxon>
        <taxon>Euteleostomi</taxon>
        <taxon>Lepidosauria</taxon>
        <taxon>Squamata</taxon>
        <taxon>Bifurcata</taxon>
        <taxon>Unidentata</taxon>
        <taxon>Episquamata</taxon>
        <taxon>Toxicofera</taxon>
        <taxon>Serpentes</taxon>
        <taxon>Colubroidea</taxon>
        <taxon>Elapidae</taxon>
        <taxon>Elapinae</taxon>
        <taxon>Naja</taxon>
    </lineage>
</organism>
<evidence type="ECO:0000259" key="5">
    <source>
        <dbReference type="PROSITE" id="PS50835"/>
    </source>
</evidence>
<dbReference type="Pfam" id="PF07654">
    <property type="entry name" value="C1-set"/>
    <property type="match status" value="1"/>
</dbReference>
<reference evidence="6" key="2">
    <citation type="submission" date="2025-09" db="UniProtKB">
        <authorList>
            <consortium name="Ensembl"/>
        </authorList>
    </citation>
    <scope>IDENTIFICATION</scope>
</reference>
<dbReference type="InterPro" id="IPR003599">
    <property type="entry name" value="Ig_sub"/>
</dbReference>
<reference evidence="6" key="1">
    <citation type="submission" date="2025-08" db="UniProtKB">
        <authorList>
            <consortium name="Ensembl"/>
        </authorList>
    </citation>
    <scope>IDENTIFICATION</scope>
</reference>
<dbReference type="InterPro" id="IPR003597">
    <property type="entry name" value="Ig_C1-set"/>
</dbReference>
<dbReference type="InterPro" id="IPR036179">
    <property type="entry name" value="Ig-like_dom_sf"/>
</dbReference>
<keyword evidence="1" id="KW-1015">Disulfide bond</keyword>
<feature type="domain" description="Ig-like" evidence="5">
    <location>
        <begin position="144"/>
        <end position="238"/>
    </location>
</feature>
<evidence type="ECO:0000313" key="6">
    <source>
        <dbReference type="Ensembl" id="ENSNNAP00000002488.1"/>
    </source>
</evidence>
<name>A0A8C6VHI0_NAJNA</name>
<dbReference type="SUPFAM" id="SSF48726">
    <property type="entry name" value="Immunoglobulin"/>
    <property type="match status" value="2"/>
</dbReference>
<dbReference type="PROSITE" id="PS50835">
    <property type="entry name" value="IG_LIKE"/>
    <property type="match status" value="2"/>
</dbReference>
<sequence>MAALRSSLRSLGLLQLWFLLLVQDLMECSFERIVGGQPSTSQESVTITAGKTLILRCILAQKDLPASAKWYKDLGNDQKIIYRESDKFSRGVRLVPGSQIDFSVSLHNISHEDSGTYCCSLVKEGPQSRNSIKTKSVVSVIAHPSQPLLHGSSDSMAVGSQISFSCSAKEFPSQEITVIWLKDRGELQAAWTNILNYTTEAGIRYSVESTVDILLRQEDMGSVLSCQVQHSSLEDSLQQDLLLGKAVRDSTPNFPISLWIAAHLLICFFFLIKLCECICARNHSGTSQEARQSGKSSSTPNSPISLWIALFLNKAAVLLLISFLFLIKVCECNCARNCSGTSQEAKQSGNSS</sequence>
<feature type="transmembrane region" description="Helical" evidence="3">
    <location>
        <begin position="256"/>
        <end position="275"/>
    </location>
</feature>
<feature type="chain" id="PRO_5035000596" description="Ig-like domain-containing protein" evidence="4">
    <location>
        <begin position="29"/>
        <end position="352"/>
    </location>
</feature>
<dbReference type="Ensembl" id="ENSNNAT00000002614.1">
    <property type="protein sequence ID" value="ENSNNAP00000002488.1"/>
    <property type="gene ID" value="ENSNNAG00000001722.1"/>
</dbReference>
<accession>A0A8C6VHI0</accession>
<evidence type="ECO:0000256" key="4">
    <source>
        <dbReference type="SAM" id="SignalP"/>
    </source>
</evidence>
<keyword evidence="3" id="KW-1133">Transmembrane helix</keyword>
<dbReference type="InterPro" id="IPR013783">
    <property type="entry name" value="Ig-like_fold"/>
</dbReference>
<keyword evidence="3" id="KW-0472">Membrane</keyword>
<keyword evidence="2" id="KW-0325">Glycoprotein</keyword>
<keyword evidence="3" id="KW-0812">Transmembrane</keyword>
<protein>
    <recommendedName>
        <fullName evidence="5">Ig-like domain-containing protein</fullName>
    </recommendedName>
</protein>
<dbReference type="InterPro" id="IPR051755">
    <property type="entry name" value="Ig-like_CS_Receptor"/>
</dbReference>
<dbReference type="Gene3D" id="2.60.40.10">
    <property type="entry name" value="Immunoglobulins"/>
    <property type="match status" value="2"/>
</dbReference>
<dbReference type="InterPro" id="IPR013106">
    <property type="entry name" value="Ig_V-set"/>
</dbReference>
<dbReference type="PANTHER" id="PTHR19971">
    <property type="entry name" value="SIGNAL-REGULATORY PROTEIN BETA"/>
    <property type="match status" value="1"/>
</dbReference>
<dbReference type="Proteomes" id="UP000694559">
    <property type="component" value="Unplaced"/>
</dbReference>
<feature type="signal peptide" evidence="4">
    <location>
        <begin position="1"/>
        <end position="28"/>
    </location>
</feature>
<keyword evidence="4" id="KW-0732">Signal</keyword>
<dbReference type="OrthoDB" id="6370831at2759"/>
<feature type="domain" description="Ig-like" evidence="5">
    <location>
        <begin position="38"/>
        <end position="139"/>
    </location>
</feature>
<dbReference type="InterPro" id="IPR007110">
    <property type="entry name" value="Ig-like_dom"/>
</dbReference>
<keyword evidence="7" id="KW-1185">Reference proteome</keyword>
<evidence type="ECO:0000256" key="2">
    <source>
        <dbReference type="ARBA" id="ARBA00023180"/>
    </source>
</evidence>
<dbReference type="GeneTree" id="ENSGT00960000186656"/>
<evidence type="ECO:0000256" key="3">
    <source>
        <dbReference type="SAM" id="Phobius"/>
    </source>
</evidence>
<dbReference type="SMART" id="SM00409">
    <property type="entry name" value="IG"/>
    <property type="match status" value="1"/>
</dbReference>
<evidence type="ECO:0000256" key="1">
    <source>
        <dbReference type="ARBA" id="ARBA00023157"/>
    </source>
</evidence>
<dbReference type="AlphaFoldDB" id="A0A8C6VHI0"/>
<dbReference type="Pfam" id="PF07686">
    <property type="entry name" value="V-set"/>
    <property type="match status" value="1"/>
</dbReference>
<evidence type="ECO:0000313" key="7">
    <source>
        <dbReference type="Proteomes" id="UP000694559"/>
    </source>
</evidence>